<keyword evidence="1" id="KW-0472">Membrane</keyword>
<dbReference type="AlphaFoldDB" id="A0A0H5QKT7"/>
<sequence>MGQLVISMGGFQAGILGGHEEVLETVEADILRVLLVAVSLIMMMIIGGMTLGREVAGQEGEEVIGSSVVIGALAGLYLEEAETEALVVHVSIVGAVVTEHLNALTKGTTRSIGCLIILGAVIVCG</sequence>
<keyword evidence="1" id="KW-0812">Transmembrane</keyword>
<name>A0A0H5QKT7_9EUKA</name>
<evidence type="ECO:0000256" key="1">
    <source>
        <dbReference type="SAM" id="Phobius"/>
    </source>
</evidence>
<keyword evidence="1" id="KW-1133">Transmembrane helix</keyword>
<dbReference type="EMBL" id="HACM01002181">
    <property type="protein sequence ID" value="CRZ02623.1"/>
    <property type="molecule type" value="Transcribed_RNA"/>
</dbReference>
<organism evidence="2">
    <name type="scientific">Spongospora subterranea</name>
    <dbReference type="NCBI Taxonomy" id="70186"/>
    <lineage>
        <taxon>Eukaryota</taxon>
        <taxon>Sar</taxon>
        <taxon>Rhizaria</taxon>
        <taxon>Endomyxa</taxon>
        <taxon>Phytomyxea</taxon>
        <taxon>Plasmodiophorida</taxon>
        <taxon>Plasmodiophoridae</taxon>
        <taxon>Spongospora</taxon>
    </lineage>
</organism>
<reference evidence="2" key="1">
    <citation type="submission" date="2015-04" db="EMBL/GenBank/DDBJ databases">
        <title>The genome sequence of the plant pathogenic Rhizarian Plasmodiophora brassicae reveals insights in its biotrophic life cycle and the origin of chitin synthesis.</title>
        <authorList>
            <person name="Schwelm A."/>
            <person name="Fogelqvist J."/>
            <person name="Knaust A."/>
            <person name="Julke S."/>
            <person name="Lilja T."/>
            <person name="Dhandapani V."/>
            <person name="Bonilla-Rosso G."/>
            <person name="Karlsson M."/>
            <person name="Shevchenko A."/>
            <person name="Choi S.R."/>
            <person name="Kim H.G."/>
            <person name="Park J.Y."/>
            <person name="Lim Y.P."/>
            <person name="Ludwig-Muller J."/>
            <person name="Dixelius C."/>
        </authorList>
    </citation>
    <scope>NUCLEOTIDE SEQUENCE</scope>
    <source>
        <tissue evidence="2">Potato root galls</tissue>
    </source>
</reference>
<evidence type="ECO:0000313" key="2">
    <source>
        <dbReference type="EMBL" id="CRZ02623.1"/>
    </source>
</evidence>
<accession>A0A0H5QKT7</accession>
<protein>
    <submittedName>
        <fullName evidence="2">Uncharacterized protein</fullName>
    </submittedName>
</protein>
<proteinExistence type="predicted"/>
<feature type="transmembrane region" description="Helical" evidence="1">
    <location>
        <begin position="30"/>
        <end position="51"/>
    </location>
</feature>